<feature type="compositionally biased region" description="Low complexity" evidence="1">
    <location>
        <begin position="133"/>
        <end position="146"/>
    </location>
</feature>
<dbReference type="AlphaFoldDB" id="A0A9X0DE91"/>
<feature type="compositionally biased region" description="Acidic residues" evidence="1">
    <location>
        <begin position="154"/>
        <end position="163"/>
    </location>
</feature>
<comment type="caution">
    <text evidence="2">The sequence shown here is derived from an EMBL/GenBank/DDBJ whole genome shotgun (WGS) entry which is preliminary data.</text>
</comment>
<dbReference type="EMBL" id="JAPEIS010000016">
    <property type="protein sequence ID" value="KAJ8058367.1"/>
    <property type="molecule type" value="Genomic_DNA"/>
</dbReference>
<feature type="compositionally biased region" description="Acidic residues" evidence="1">
    <location>
        <begin position="87"/>
        <end position="111"/>
    </location>
</feature>
<evidence type="ECO:0000256" key="1">
    <source>
        <dbReference type="SAM" id="MobiDB-lite"/>
    </source>
</evidence>
<dbReference type="Proteomes" id="UP001152300">
    <property type="component" value="Unassembled WGS sequence"/>
</dbReference>
<keyword evidence="3" id="KW-1185">Reference proteome</keyword>
<accession>A0A9X0DE91</accession>
<organism evidence="2 3">
    <name type="scientific">Sclerotinia nivalis</name>
    <dbReference type="NCBI Taxonomy" id="352851"/>
    <lineage>
        <taxon>Eukaryota</taxon>
        <taxon>Fungi</taxon>
        <taxon>Dikarya</taxon>
        <taxon>Ascomycota</taxon>
        <taxon>Pezizomycotina</taxon>
        <taxon>Leotiomycetes</taxon>
        <taxon>Helotiales</taxon>
        <taxon>Sclerotiniaceae</taxon>
        <taxon>Sclerotinia</taxon>
    </lineage>
</organism>
<feature type="region of interest" description="Disordered" evidence="1">
    <location>
        <begin position="128"/>
        <end position="171"/>
    </location>
</feature>
<name>A0A9X0DE91_9HELO</name>
<feature type="compositionally biased region" description="Low complexity" evidence="1">
    <location>
        <begin position="74"/>
        <end position="86"/>
    </location>
</feature>
<feature type="region of interest" description="Disordered" evidence="1">
    <location>
        <begin position="1"/>
        <end position="35"/>
    </location>
</feature>
<proteinExistence type="predicted"/>
<evidence type="ECO:0000313" key="3">
    <source>
        <dbReference type="Proteomes" id="UP001152300"/>
    </source>
</evidence>
<evidence type="ECO:0000313" key="2">
    <source>
        <dbReference type="EMBL" id="KAJ8058367.1"/>
    </source>
</evidence>
<protein>
    <submittedName>
        <fullName evidence="2">Uncharacterized protein</fullName>
    </submittedName>
</protein>
<sequence length="171" mass="18750">MTQVKKKQEATGNRISFPGHEKTKISNGPAVKATINKAKPPGEIFKSAKLLVSEARSNYHEWMNEIVELEEELAAAAEASENPDFQFPDDDSADDEGNEDNENAEDNEDDAQSVALQVKTFFAQLEASRSVTAGPQAKSAQAAAAQYNLKRVDPEEEGDDSDVEDQHKLSR</sequence>
<gene>
    <name evidence="2" type="ORF">OCU04_012559</name>
</gene>
<reference evidence="2" key="1">
    <citation type="submission" date="2022-11" db="EMBL/GenBank/DDBJ databases">
        <title>Genome Resource of Sclerotinia nivalis Strain SnTB1, a Plant Pathogen Isolated from American Ginseng.</title>
        <authorList>
            <person name="Fan S."/>
        </authorList>
    </citation>
    <scope>NUCLEOTIDE SEQUENCE</scope>
    <source>
        <strain evidence="2">SnTB1</strain>
    </source>
</reference>
<feature type="region of interest" description="Disordered" evidence="1">
    <location>
        <begin position="74"/>
        <end position="115"/>
    </location>
</feature>